<evidence type="ECO:0008006" key="4">
    <source>
        <dbReference type="Google" id="ProtNLM"/>
    </source>
</evidence>
<evidence type="ECO:0000256" key="1">
    <source>
        <dbReference type="SAM" id="Phobius"/>
    </source>
</evidence>
<keyword evidence="1" id="KW-0812">Transmembrane</keyword>
<feature type="transmembrane region" description="Helical" evidence="1">
    <location>
        <begin position="69"/>
        <end position="91"/>
    </location>
</feature>
<protein>
    <recommendedName>
        <fullName evidence="4">DUF4321 domain-containing protein</fullName>
    </recommendedName>
</protein>
<proteinExistence type="predicted"/>
<evidence type="ECO:0000313" key="2">
    <source>
        <dbReference type="EMBL" id="GMK44378.1"/>
    </source>
</evidence>
<evidence type="ECO:0000313" key="3">
    <source>
        <dbReference type="Proteomes" id="UP001285921"/>
    </source>
</evidence>
<keyword evidence="3" id="KW-1185">Reference proteome</keyword>
<organism evidence="2 3">
    <name type="scientific">Paenibacillus glycanilyticus</name>
    <dbReference type="NCBI Taxonomy" id="126569"/>
    <lineage>
        <taxon>Bacteria</taxon>
        <taxon>Bacillati</taxon>
        <taxon>Bacillota</taxon>
        <taxon>Bacilli</taxon>
        <taxon>Bacillales</taxon>
        <taxon>Paenibacillaceae</taxon>
        <taxon>Paenibacillus</taxon>
    </lineage>
</organism>
<keyword evidence="1" id="KW-0472">Membrane</keyword>
<feature type="transmembrane region" description="Helical" evidence="1">
    <location>
        <begin position="12"/>
        <end position="29"/>
    </location>
</feature>
<comment type="caution">
    <text evidence="2">The sequence shown here is derived from an EMBL/GenBank/DDBJ whole genome shotgun (WGS) entry which is preliminary data.</text>
</comment>
<sequence length="99" mass="11394">MKRNKNQKDIMVANILLFAAMFVACRSLYGNLKTLLDVIHNFNFEIKNVTYSYCVLTVHTDFKTIRFDLLAPLLVATIGILINVVNLLFYYSKGNSKDR</sequence>
<gene>
    <name evidence="2" type="ORF">PghCCS26_15060</name>
</gene>
<keyword evidence="1" id="KW-1133">Transmembrane helix</keyword>
<dbReference type="EMBL" id="BTCL01000004">
    <property type="protein sequence ID" value="GMK44378.1"/>
    <property type="molecule type" value="Genomic_DNA"/>
</dbReference>
<accession>A0ABQ6NIK3</accession>
<reference evidence="2 3" key="1">
    <citation type="submission" date="2023-05" db="EMBL/GenBank/DDBJ databases">
        <title>Draft genome of Paenibacillus sp. CCS26.</title>
        <authorList>
            <person name="Akita H."/>
            <person name="Shinto Y."/>
            <person name="Kimura Z."/>
        </authorList>
    </citation>
    <scope>NUCLEOTIDE SEQUENCE [LARGE SCALE GENOMIC DNA]</scope>
    <source>
        <strain evidence="2 3">CCS26</strain>
    </source>
</reference>
<dbReference type="PROSITE" id="PS51257">
    <property type="entry name" value="PROKAR_LIPOPROTEIN"/>
    <property type="match status" value="1"/>
</dbReference>
<name>A0ABQ6NIK3_9BACL</name>
<dbReference type="Proteomes" id="UP001285921">
    <property type="component" value="Unassembled WGS sequence"/>
</dbReference>